<dbReference type="InterPro" id="IPR003593">
    <property type="entry name" value="AAA+_ATPase"/>
</dbReference>
<dbReference type="InterPro" id="IPR017871">
    <property type="entry name" value="ABC_transporter-like_CS"/>
</dbReference>
<accession>A0A7X8THX0</accession>
<keyword evidence="4 7" id="KW-0067">ATP-binding</keyword>
<dbReference type="Gene3D" id="3.40.50.300">
    <property type="entry name" value="P-loop containing nucleotide triphosphate hydrolases"/>
    <property type="match status" value="1"/>
</dbReference>
<dbReference type="SUPFAM" id="SSF52540">
    <property type="entry name" value="P-loop containing nucleoside triphosphate hydrolases"/>
    <property type="match status" value="1"/>
</dbReference>
<comment type="subcellular location">
    <subcellularLocation>
        <location evidence="1">Cell membrane</location>
        <topology evidence="1">Peripheral membrane protein</topology>
    </subcellularLocation>
</comment>
<organism evidence="7 8">
    <name type="scientific">Nesterenkonia sedimenti</name>
    <dbReference type="NCBI Taxonomy" id="1463632"/>
    <lineage>
        <taxon>Bacteria</taxon>
        <taxon>Bacillati</taxon>
        <taxon>Actinomycetota</taxon>
        <taxon>Actinomycetes</taxon>
        <taxon>Micrococcales</taxon>
        <taxon>Micrococcaceae</taxon>
        <taxon>Nesterenkonia</taxon>
    </lineage>
</organism>
<dbReference type="Pfam" id="PF13732">
    <property type="entry name" value="DrrA1-3_C"/>
    <property type="match status" value="1"/>
</dbReference>
<dbReference type="Pfam" id="PF00005">
    <property type="entry name" value="ABC_tran"/>
    <property type="match status" value="1"/>
</dbReference>
<proteinExistence type="predicted"/>
<dbReference type="Proteomes" id="UP000523139">
    <property type="component" value="Unassembled WGS sequence"/>
</dbReference>
<keyword evidence="5" id="KW-0046">Antibiotic resistance</keyword>
<dbReference type="AlphaFoldDB" id="A0A7X8THX0"/>
<dbReference type="InterPro" id="IPR003439">
    <property type="entry name" value="ABC_transporter-like_ATP-bd"/>
</dbReference>
<dbReference type="GO" id="GO:0016887">
    <property type="term" value="F:ATP hydrolysis activity"/>
    <property type="evidence" value="ECO:0007669"/>
    <property type="project" value="InterPro"/>
</dbReference>
<sequence length="313" mass="33348">MNTQRTDTPQPGTTTAAVTITDAVRSFPDGDGGKVRAVDGVSLSFDSGEVTAILGPNGAGKTTLIDLILGLNTPESGSLTVLGSSPKKAAQNGKVGALLQTGGLLPDLTVKETVQIIAALHKRHLPVDQVMETAGITGIASRAVGKCSGGQQQRLRFALALLPKPELIILDEPTAGMDVSARHEFWDRMRETAAGGTTILFATHYLEEAEQFARRTVLMNAGQIIADGPTDEVRQQAGAAHVKVTWTASSEEIQRIPHVIDYEIRGGTITFRTDDADTLARYLLTQTEAHGISVRPASLEEAFMQLTKEEAAR</sequence>
<keyword evidence="2" id="KW-0813">Transport</keyword>
<evidence type="ECO:0000313" key="7">
    <source>
        <dbReference type="EMBL" id="NLS08851.1"/>
    </source>
</evidence>
<evidence type="ECO:0000256" key="5">
    <source>
        <dbReference type="ARBA" id="ARBA00023251"/>
    </source>
</evidence>
<keyword evidence="8" id="KW-1185">Reference proteome</keyword>
<name>A0A7X8THX0_9MICC</name>
<dbReference type="EMBL" id="JABAHY010000001">
    <property type="protein sequence ID" value="NLS08851.1"/>
    <property type="molecule type" value="Genomic_DNA"/>
</dbReference>
<evidence type="ECO:0000256" key="1">
    <source>
        <dbReference type="ARBA" id="ARBA00004202"/>
    </source>
</evidence>
<dbReference type="PANTHER" id="PTHR42711">
    <property type="entry name" value="ABC TRANSPORTER ATP-BINDING PROTEIN"/>
    <property type="match status" value="1"/>
</dbReference>
<dbReference type="InterPro" id="IPR027417">
    <property type="entry name" value="P-loop_NTPase"/>
</dbReference>
<dbReference type="RefSeq" id="WP_168886325.1">
    <property type="nucleotide sequence ID" value="NZ_JABAHY010000001.1"/>
</dbReference>
<evidence type="ECO:0000256" key="4">
    <source>
        <dbReference type="ARBA" id="ARBA00022840"/>
    </source>
</evidence>
<protein>
    <submittedName>
        <fullName evidence="7">ABC transporter ATP-binding protein</fullName>
    </submittedName>
</protein>
<evidence type="ECO:0000259" key="6">
    <source>
        <dbReference type="PROSITE" id="PS50893"/>
    </source>
</evidence>
<dbReference type="GO" id="GO:0005524">
    <property type="term" value="F:ATP binding"/>
    <property type="evidence" value="ECO:0007669"/>
    <property type="project" value="UniProtKB-KW"/>
</dbReference>
<dbReference type="SMART" id="SM00382">
    <property type="entry name" value="AAA"/>
    <property type="match status" value="1"/>
</dbReference>
<dbReference type="CDD" id="cd03230">
    <property type="entry name" value="ABC_DR_subfamily_A"/>
    <property type="match status" value="1"/>
</dbReference>
<dbReference type="GO" id="GO:0005886">
    <property type="term" value="C:plasma membrane"/>
    <property type="evidence" value="ECO:0007669"/>
    <property type="project" value="UniProtKB-SubCell"/>
</dbReference>
<dbReference type="InterPro" id="IPR050763">
    <property type="entry name" value="ABC_transporter_ATP-binding"/>
</dbReference>
<keyword evidence="3" id="KW-0547">Nucleotide-binding</keyword>
<comment type="caution">
    <text evidence="7">The sequence shown here is derived from an EMBL/GenBank/DDBJ whole genome shotgun (WGS) entry which is preliminary data.</text>
</comment>
<dbReference type="PROSITE" id="PS00211">
    <property type="entry name" value="ABC_TRANSPORTER_1"/>
    <property type="match status" value="1"/>
</dbReference>
<reference evidence="7 8" key="1">
    <citation type="submission" date="2020-04" db="EMBL/GenBank/DDBJ databases">
        <title>Nesterenkonia sp. nov., isolated from marine sediment.</title>
        <authorList>
            <person name="Zhang G."/>
        </authorList>
    </citation>
    <scope>NUCLEOTIDE SEQUENCE [LARGE SCALE GENOMIC DNA]</scope>
    <source>
        <strain evidence="7 8">MY13</strain>
    </source>
</reference>
<dbReference type="PROSITE" id="PS50893">
    <property type="entry name" value="ABC_TRANSPORTER_2"/>
    <property type="match status" value="1"/>
</dbReference>
<dbReference type="InterPro" id="IPR025302">
    <property type="entry name" value="DrrA1/2-like_C"/>
</dbReference>
<feature type="domain" description="ABC transporter" evidence="6">
    <location>
        <begin position="18"/>
        <end position="246"/>
    </location>
</feature>
<gene>
    <name evidence="7" type="ORF">HGQ17_02310</name>
</gene>
<dbReference type="PANTHER" id="PTHR42711:SF17">
    <property type="entry name" value="ABC TRANSPORTER ATP-BINDING PROTEIN"/>
    <property type="match status" value="1"/>
</dbReference>
<evidence type="ECO:0000256" key="2">
    <source>
        <dbReference type="ARBA" id="ARBA00022448"/>
    </source>
</evidence>
<dbReference type="GO" id="GO:0046677">
    <property type="term" value="P:response to antibiotic"/>
    <property type="evidence" value="ECO:0007669"/>
    <property type="project" value="UniProtKB-KW"/>
</dbReference>
<evidence type="ECO:0000256" key="3">
    <source>
        <dbReference type="ARBA" id="ARBA00022741"/>
    </source>
</evidence>
<evidence type="ECO:0000313" key="8">
    <source>
        <dbReference type="Proteomes" id="UP000523139"/>
    </source>
</evidence>